<accession>A0A655X722</accession>
<dbReference type="EMBL" id="CWQJ01000008">
    <property type="protein sequence ID" value="CSC05260.1"/>
    <property type="molecule type" value="Genomic_DNA"/>
</dbReference>
<keyword evidence="1" id="KW-0732">Signal</keyword>
<proteinExistence type="predicted"/>
<gene>
    <name evidence="2" type="ORF">ERS013201_01671</name>
</gene>
<protein>
    <submittedName>
        <fullName evidence="2">Uncharacterized protein</fullName>
    </submittedName>
</protein>
<evidence type="ECO:0000313" key="2">
    <source>
        <dbReference type="EMBL" id="CSC05260.1"/>
    </source>
</evidence>
<dbReference type="Proteomes" id="UP000046067">
    <property type="component" value="Unassembled WGS sequence"/>
</dbReference>
<name>A0A655X722_VIBCL</name>
<dbReference type="AlphaFoldDB" id="A0A655X722"/>
<sequence>MKWIILLRNKAMLLISVTSQAAKIEYDFGLGVSADNNHILGSSDLTYLLRGCVITNQKNRFLATYTYSGSSELSKYIVSYDYLNYVGAGKAFSLFTGLSGGYKYQDVAGLSDKGTAVYGG</sequence>
<evidence type="ECO:0000256" key="1">
    <source>
        <dbReference type="SAM" id="SignalP"/>
    </source>
</evidence>
<evidence type="ECO:0000313" key="3">
    <source>
        <dbReference type="Proteomes" id="UP000046067"/>
    </source>
</evidence>
<organism evidence="2 3">
    <name type="scientific">Vibrio cholerae</name>
    <dbReference type="NCBI Taxonomy" id="666"/>
    <lineage>
        <taxon>Bacteria</taxon>
        <taxon>Pseudomonadati</taxon>
        <taxon>Pseudomonadota</taxon>
        <taxon>Gammaproteobacteria</taxon>
        <taxon>Vibrionales</taxon>
        <taxon>Vibrionaceae</taxon>
        <taxon>Vibrio</taxon>
    </lineage>
</organism>
<feature type="signal peptide" evidence="1">
    <location>
        <begin position="1"/>
        <end position="21"/>
    </location>
</feature>
<feature type="chain" id="PRO_5024819911" evidence="1">
    <location>
        <begin position="22"/>
        <end position="120"/>
    </location>
</feature>
<dbReference type="RefSeq" id="WP_053034520.1">
    <property type="nucleotide sequence ID" value="NZ_CWSO01000008.1"/>
</dbReference>
<reference evidence="2 3" key="1">
    <citation type="submission" date="2015-07" db="EMBL/GenBank/DDBJ databases">
        <authorList>
            <consortium name="Pathogen Informatics"/>
        </authorList>
    </citation>
    <scope>NUCLEOTIDE SEQUENCE [LARGE SCALE GENOMIC DNA]</scope>
    <source>
        <strain evidence="2 3">A325</strain>
    </source>
</reference>